<comment type="caution">
    <text evidence="2">The sequence shown here is derived from an EMBL/GenBank/DDBJ whole genome shotgun (WGS) entry which is preliminary data.</text>
</comment>
<evidence type="ECO:0000259" key="1">
    <source>
        <dbReference type="Pfam" id="PF13439"/>
    </source>
</evidence>
<gene>
    <name evidence="2" type="ORF">OIK44_08455</name>
</gene>
<evidence type="ECO:0000313" key="2">
    <source>
        <dbReference type="EMBL" id="MDC8757615.1"/>
    </source>
</evidence>
<dbReference type="SUPFAM" id="SSF53756">
    <property type="entry name" value="UDP-Glycosyltransferase/glycogen phosphorylase"/>
    <property type="match status" value="1"/>
</dbReference>
<keyword evidence="3" id="KW-1185">Reference proteome</keyword>
<dbReference type="PANTHER" id="PTHR12526:SF636">
    <property type="entry name" value="BLL3647 PROTEIN"/>
    <property type="match status" value="1"/>
</dbReference>
<dbReference type="Proteomes" id="UP001221208">
    <property type="component" value="Unassembled WGS sequence"/>
</dbReference>
<dbReference type="Pfam" id="PF13692">
    <property type="entry name" value="Glyco_trans_1_4"/>
    <property type="match status" value="1"/>
</dbReference>
<dbReference type="PANTHER" id="PTHR12526">
    <property type="entry name" value="GLYCOSYLTRANSFERASE"/>
    <property type="match status" value="1"/>
</dbReference>
<name>A0ABT5JZI9_9BURK</name>
<dbReference type="InterPro" id="IPR028098">
    <property type="entry name" value="Glyco_trans_4-like_N"/>
</dbReference>
<accession>A0ABT5JZI9</accession>
<dbReference type="Gene3D" id="3.40.50.2000">
    <property type="entry name" value="Glycogen Phosphorylase B"/>
    <property type="match status" value="2"/>
</dbReference>
<proteinExistence type="predicted"/>
<dbReference type="CDD" id="cd03811">
    <property type="entry name" value="GT4_GT28_WabH-like"/>
    <property type="match status" value="1"/>
</dbReference>
<evidence type="ECO:0000313" key="3">
    <source>
        <dbReference type="Proteomes" id="UP001221208"/>
    </source>
</evidence>
<dbReference type="Pfam" id="PF13439">
    <property type="entry name" value="Glyco_transf_4"/>
    <property type="match status" value="1"/>
</dbReference>
<organism evidence="2 3">
    <name type="scientific">Janthinobacterium fluminis</name>
    <dbReference type="NCBI Taxonomy" id="2987524"/>
    <lineage>
        <taxon>Bacteria</taxon>
        <taxon>Pseudomonadati</taxon>
        <taxon>Pseudomonadota</taxon>
        <taxon>Betaproteobacteria</taxon>
        <taxon>Burkholderiales</taxon>
        <taxon>Oxalobacteraceae</taxon>
        <taxon>Janthinobacterium</taxon>
    </lineage>
</organism>
<sequence length="378" mass="41683">MRILRFMGYPINNCSTLERMVLAQASELARRGHHVEIAFDGVVRAEAEREARAFAPDVPLHVDLPPLSGITRPLQLLRYVRAARRLIVDGKFDIVHLYFNPNARWLNQLARWLPQVRFVRTIGTTPLIRGAAPAVVGLKRLRMVADLAHMGRVICVGQHIADMLAGYGVPAPRLAVVPNATDTERFRRRAPHQAGARLRLGFVGRLAPEKNIELLIDGVGLLVREHGLRDVHLTLVGDGVLRAPLQARVAQQGLAEHVSFAGQVSDIPALMEREFDLYVQASHNEGCPAAVIEAMACEVPVVLSDIDGHRQVAQPERHALYFAAGDAADFARSIVAARADYAGVRERAGRARSHIVAGYSVPAWIDRELQVYQQLMAA</sequence>
<protein>
    <submittedName>
        <fullName evidence="2">Glycosyltransferase</fullName>
    </submittedName>
</protein>
<dbReference type="EMBL" id="JAQQXR010000002">
    <property type="protein sequence ID" value="MDC8757615.1"/>
    <property type="molecule type" value="Genomic_DNA"/>
</dbReference>
<feature type="domain" description="Glycosyltransferase subfamily 4-like N-terminal" evidence="1">
    <location>
        <begin position="18"/>
        <end position="185"/>
    </location>
</feature>
<reference evidence="2 3" key="1">
    <citation type="submission" date="2022-10" db="EMBL/GenBank/DDBJ databases">
        <title>Janthinobacterium sp. hw3 Genome sequencing.</title>
        <authorList>
            <person name="Park S."/>
        </authorList>
    </citation>
    <scope>NUCLEOTIDE SEQUENCE [LARGE SCALE GENOMIC DNA]</scope>
    <source>
        <strain evidence="3">hw3</strain>
    </source>
</reference>
<dbReference type="RefSeq" id="WP_273670285.1">
    <property type="nucleotide sequence ID" value="NZ_JAQQXR010000002.1"/>
</dbReference>